<dbReference type="Gene3D" id="1.10.8.1050">
    <property type="entry name" value="Antitoxin VbhA-like"/>
    <property type="match status" value="1"/>
</dbReference>
<protein>
    <recommendedName>
        <fullName evidence="3">Antitoxin VbhA domain-containing protein</fullName>
    </recommendedName>
</protein>
<sequence length="88" mass="9557">MDPKYFEPIPDGLPKAEAAARLKRQRHAEWGVAVCRLGGTLPDHKLIAELQRYINGEITIAQVAGVVDPPMAAAVQAIVTRERLSKAA</sequence>
<dbReference type="EMBL" id="BAABHA010000001">
    <property type="protein sequence ID" value="GAA4371576.1"/>
    <property type="molecule type" value="Genomic_DNA"/>
</dbReference>
<dbReference type="CDD" id="cd11586">
    <property type="entry name" value="VbhA_like"/>
    <property type="match status" value="1"/>
</dbReference>
<organism evidence="1 2">
    <name type="scientific">Hymenobacter koreensis</name>
    <dbReference type="NCBI Taxonomy" id="1084523"/>
    <lineage>
        <taxon>Bacteria</taxon>
        <taxon>Pseudomonadati</taxon>
        <taxon>Bacteroidota</taxon>
        <taxon>Cytophagia</taxon>
        <taxon>Cytophagales</taxon>
        <taxon>Hymenobacteraceae</taxon>
        <taxon>Hymenobacter</taxon>
    </lineage>
</organism>
<keyword evidence="2" id="KW-1185">Reference proteome</keyword>
<evidence type="ECO:0000313" key="2">
    <source>
        <dbReference type="Proteomes" id="UP001500454"/>
    </source>
</evidence>
<evidence type="ECO:0000313" key="1">
    <source>
        <dbReference type="EMBL" id="GAA4371576.1"/>
    </source>
</evidence>
<comment type="caution">
    <text evidence="1">The sequence shown here is derived from an EMBL/GenBank/DDBJ whole genome shotgun (WGS) entry which is preliminary data.</text>
</comment>
<dbReference type="RefSeq" id="WP_345220238.1">
    <property type="nucleotide sequence ID" value="NZ_BAABHA010000001.1"/>
</dbReference>
<reference evidence="2" key="1">
    <citation type="journal article" date="2019" name="Int. J. Syst. Evol. Microbiol.">
        <title>The Global Catalogue of Microorganisms (GCM) 10K type strain sequencing project: providing services to taxonomists for standard genome sequencing and annotation.</title>
        <authorList>
            <consortium name="The Broad Institute Genomics Platform"/>
            <consortium name="The Broad Institute Genome Sequencing Center for Infectious Disease"/>
            <person name="Wu L."/>
            <person name="Ma J."/>
        </authorList>
    </citation>
    <scope>NUCLEOTIDE SEQUENCE [LARGE SCALE GENOMIC DNA]</scope>
    <source>
        <strain evidence="2">JCM 17924</strain>
    </source>
</reference>
<dbReference type="Proteomes" id="UP001500454">
    <property type="component" value="Unassembled WGS sequence"/>
</dbReference>
<evidence type="ECO:0008006" key="3">
    <source>
        <dbReference type="Google" id="ProtNLM"/>
    </source>
</evidence>
<proteinExistence type="predicted"/>
<gene>
    <name evidence="1" type="ORF">GCM10023186_00130</name>
</gene>
<dbReference type="InterPro" id="IPR043038">
    <property type="entry name" value="VbhA_sf"/>
</dbReference>
<name>A0ABP8IT54_9BACT</name>
<dbReference type="InterPro" id="IPR033788">
    <property type="entry name" value="VbhA-like"/>
</dbReference>
<accession>A0ABP8IT54</accession>